<protein>
    <submittedName>
        <fullName evidence="2">DinB family protein</fullName>
    </submittedName>
</protein>
<dbReference type="Proteomes" id="UP001378956">
    <property type="component" value="Unassembled WGS sequence"/>
</dbReference>
<dbReference type="RefSeq" id="WP_288879653.1">
    <property type="nucleotide sequence ID" value="NZ_CBFGNQ010000003.1"/>
</dbReference>
<evidence type="ECO:0000259" key="1">
    <source>
        <dbReference type="Pfam" id="PF12867"/>
    </source>
</evidence>
<dbReference type="InterPro" id="IPR024775">
    <property type="entry name" value="DinB-like"/>
</dbReference>
<sequence length="155" mass="17664">MENTLFKTIIQTRKNFIELIETSTIEEVNEVPAGFNNNIIWNFGHIISSQQILCYKLANVAPVIEAQYILDYQKGTKPEKFIEAEEINILKDLALSTIDKLAEDLNNNVFVSYIVRTTSYGIELKSTIEAVQFFPIHDAYHYGCASSIKKALNKK</sequence>
<feature type="domain" description="DinB-like" evidence="1">
    <location>
        <begin position="11"/>
        <end position="144"/>
    </location>
</feature>
<dbReference type="Pfam" id="PF12867">
    <property type="entry name" value="DinB_2"/>
    <property type="match status" value="1"/>
</dbReference>
<dbReference type="InterPro" id="IPR034660">
    <property type="entry name" value="DinB/YfiT-like"/>
</dbReference>
<keyword evidence="3" id="KW-1185">Reference proteome</keyword>
<accession>A0ABU8NK02</accession>
<dbReference type="EMBL" id="JBBEUB010000001">
    <property type="protein sequence ID" value="MEJ2902026.1"/>
    <property type="molecule type" value="Genomic_DNA"/>
</dbReference>
<reference evidence="2 3" key="1">
    <citation type="submission" date="2024-03" db="EMBL/GenBank/DDBJ databases">
        <title>Sequence of Lycoming College Course Isolates.</title>
        <authorList>
            <person name="Plotts O."/>
            <person name="Newman J."/>
        </authorList>
    </citation>
    <scope>NUCLEOTIDE SEQUENCE [LARGE SCALE GENOMIC DNA]</scope>
    <source>
        <strain evidence="2 3">CJB-3</strain>
    </source>
</reference>
<dbReference type="Gene3D" id="1.20.120.450">
    <property type="entry name" value="dinb family like domain"/>
    <property type="match status" value="1"/>
</dbReference>
<proteinExistence type="predicted"/>
<evidence type="ECO:0000313" key="3">
    <source>
        <dbReference type="Proteomes" id="UP001378956"/>
    </source>
</evidence>
<name>A0ABU8NK02_9SPHI</name>
<comment type="caution">
    <text evidence="2">The sequence shown here is derived from an EMBL/GenBank/DDBJ whole genome shotgun (WGS) entry which is preliminary data.</text>
</comment>
<organism evidence="2 3">
    <name type="scientific">Pedobacter panaciterrae</name>
    <dbReference type="NCBI Taxonomy" id="363849"/>
    <lineage>
        <taxon>Bacteria</taxon>
        <taxon>Pseudomonadati</taxon>
        <taxon>Bacteroidota</taxon>
        <taxon>Sphingobacteriia</taxon>
        <taxon>Sphingobacteriales</taxon>
        <taxon>Sphingobacteriaceae</taxon>
        <taxon>Pedobacter</taxon>
    </lineage>
</organism>
<gene>
    <name evidence="2" type="ORF">WAE58_06310</name>
</gene>
<dbReference type="SUPFAM" id="SSF109854">
    <property type="entry name" value="DinB/YfiT-like putative metalloenzymes"/>
    <property type="match status" value="1"/>
</dbReference>
<evidence type="ECO:0000313" key="2">
    <source>
        <dbReference type="EMBL" id="MEJ2902026.1"/>
    </source>
</evidence>